<protein>
    <submittedName>
        <fullName evidence="1">Uncharacterized protein</fullName>
    </submittedName>
</protein>
<sequence length="154" mass="17528">MSICQYCHSLLPSEKAQQCFACGWDWHDSSNPKQLGDPNWNRFGLDSQRDYVVELCLRPDGLRFTQYRQAETPRTDPDAVLETVPASGAQLIEWGFYKYADHLALTDGRRFTFDAHGIWLLETEAECIGGETRPYDDGNQSVWVNGIAPIFPPQ</sequence>
<dbReference type="Proteomes" id="UP000315471">
    <property type="component" value="Unassembled WGS sequence"/>
</dbReference>
<evidence type="ECO:0000313" key="1">
    <source>
        <dbReference type="EMBL" id="TWU36738.1"/>
    </source>
</evidence>
<proteinExistence type="predicted"/>
<evidence type="ECO:0000313" key="2">
    <source>
        <dbReference type="Proteomes" id="UP000315471"/>
    </source>
</evidence>
<dbReference type="AlphaFoldDB" id="A0A5C6DJ37"/>
<name>A0A5C6DJ37_9BACT</name>
<comment type="caution">
    <text evidence="1">The sequence shown here is derived from an EMBL/GenBank/DDBJ whole genome shotgun (WGS) entry which is preliminary data.</text>
</comment>
<dbReference type="RefSeq" id="WP_197172159.1">
    <property type="nucleotide sequence ID" value="NZ_SJPY01000008.1"/>
</dbReference>
<keyword evidence="2" id="KW-1185">Reference proteome</keyword>
<gene>
    <name evidence="1" type="ORF">Q31b_50200</name>
</gene>
<organism evidence="1 2">
    <name type="scientific">Novipirellula aureliae</name>
    <dbReference type="NCBI Taxonomy" id="2527966"/>
    <lineage>
        <taxon>Bacteria</taxon>
        <taxon>Pseudomonadati</taxon>
        <taxon>Planctomycetota</taxon>
        <taxon>Planctomycetia</taxon>
        <taxon>Pirellulales</taxon>
        <taxon>Pirellulaceae</taxon>
        <taxon>Novipirellula</taxon>
    </lineage>
</organism>
<accession>A0A5C6DJ37</accession>
<reference evidence="1 2" key="1">
    <citation type="submission" date="2019-02" db="EMBL/GenBank/DDBJ databases">
        <title>Deep-cultivation of Planctomycetes and their phenomic and genomic characterization uncovers novel biology.</title>
        <authorList>
            <person name="Wiegand S."/>
            <person name="Jogler M."/>
            <person name="Boedeker C."/>
            <person name="Pinto D."/>
            <person name="Vollmers J."/>
            <person name="Rivas-Marin E."/>
            <person name="Kohn T."/>
            <person name="Peeters S.H."/>
            <person name="Heuer A."/>
            <person name="Rast P."/>
            <person name="Oberbeckmann S."/>
            <person name="Bunk B."/>
            <person name="Jeske O."/>
            <person name="Meyerdierks A."/>
            <person name="Storesund J.E."/>
            <person name="Kallscheuer N."/>
            <person name="Luecker S."/>
            <person name="Lage O.M."/>
            <person name="Pohl T."/>
            <person name="Merkel B.J."/>
            <person name="Hornburger P."/>
            <person name="Mueller R.-W."/>
            <person name="Bruemmer F."/>
            <person name="Labrenz M."/>
            <person name="Spormann A.M."/>
            <person name="Op Den Camp H."/>
            <person name="Overmann J."/>
            <person name="Amann R."/>
            <person name="Jetten M.S.M."/>
            <person name="Mascher T."/>
            <person name="Medema M.H."/>
            <person name="Devos D.P."/>
            <person name="Kaster A.-K."/>
            <person name="Ovreas L."/>
            <person name="Rohde M."/>
            <person name="Galperin M.Y."/>
            <person name="Jogler C."/>
        </authorList>
    </citation>
    <scope>NUCLEOTIDE SEQUENCE [LARGE SCALE GENOMIC DNA]</scope>
    <source>
        <strain evidence="1 2">Q31b</strain>
    </source>
</reference>
<dbReference type="EMBL" id="SJPY01000008">
    <property type="protein sequence ID" value="TWU36738.1"/>
    <property type="molecule type" value="Genomic_DNA"/>
</dbReference>